<keyword evidence="7" id="KW-0235">DNA replication</keyword>
<dbReference type="GO" id="GO:0051301">
    <property type="term" value="P:cell division"/>
    <property type="evidence" value="ECO:0007669"/>
    <property type="project" value="UniProtKB-KW"/>
</dbReference>
<feature type="compositionally biased region" description="Polar residues" evidence="19">
    <location>
        <begin position="161"/>
        <end position="172"/>
    </location>
</feature>
<dbReference type="CDD" id="cd00009">
    <property type="entry name" value="AAA"/>
    <property type="match status" value="1"/>
</dbReference>
<evidence type="ECO:0000256" key="9">
    <source>
        <dbReference type="ARBA" id="ARBA00022776"/>
    </source>
</evidence>
<dbReference type="PANTHER" id="PTHR10763:SF26">
    <property type="entry name" value="CELL DIVISION CONTROL PROTEIN 6 HOMOLOG"/>
    <property type="match status" value="1"/>
</dbReference>
<feature type="compositionally biased region" description="Pro residues" evidence="19">
    <location>
        <begin position="222"/>
        <end position="236"/>
    </location>
</feature>
<feature type="compositionally biased region" description="Pro residues" evidence="19">
    <location>
        <begin position="249"/>
        <end position="262"/>
    </location>
</feature>
<reference evidence="21" key="1">
    <citation type="submission" date="2019-04" db="EMBL/GenBank/DDBJ databases">
        <authorList>
            <person name="Alioto T."/>
            <person name="Alioto T."/>
        </authorList>
    </citation>
    <scope>NUCLEOTIDE SEQUENCE [LARGE SCALE GENOMIC DNA]</scope>
</reference>
<dbReference type="GO" id="GO:0005737">
    <property type="term" value="C:cytoplasm"/>
    <property type="evidence" value="ECO:0007669"/>
    <property type="project" value="UniProtKB-SubCell"/>
</dbReference>
<dbReference type="CDD" id="cd08768">
    <property type="entry name" value="Cdc6_C"/>
    <property type="match status" value="1"/>
</dbReference>
<evidence type="ECO:0000256" key="2">
    <source>
        <dbReference type="ARBA" id="ARBA00004496"/>
    </source>
</evidence>
<evidence type="ECO:0000256" key="1">
    <source>
        <dbReference type="ARBA" id="ARBA00004123"/>
    </source>
</evidence>
<evidence type="ECO:0000259" key="20">
    <source>
        <dbReference type="PROSITE" id="PS51082"/>
    </source>
</evidence>
<dbReference type="FunFam" id="1.10.8.60:FF:000058">
    <property type="entry name" value="Cell division control protein"/>
    <property type="match status" value="1"/>
</dbReference>
<dbReference type="Pfam" id="PF22606">
    <property type="entry name" value="Cdc6-ORC-like_ATPase_lid"/>
    <property type="match status" value="1"/>
</dbReference>
<keyword evidence="9" id="KW-0498">Mitosis</keyword>
<evidence type="ECO:0000256" key="4">
    <source>
        <dbReference type="ARBA" id="ARBA00022490"/>
    </source>
</evidence>
<dbReference type="Proteomes" id="UP000335636">
    <property type="component" value="Unassembled WGS sequence"/>
</dbReference>
<evidence type="ECO:0000313" key="21">
    <source>
        <dbReference type="EMBL" id="VTJ79898.1"/>
    </source>
</evidence>
<keyword evidence="13" id="KW-0131">Cell cycle</keyword>
<dbReference type="SMART" id="SM00246">
    <property type="entry name" value="WH2"/>
    <property type="match status" value="1"/>
</dbReference>
<evidence type="ECO:0000256" key="19">
    <source>
        <dbReference type="SAM" id="MobiDB-lite"/>
    </source>
</evidence>
<feature type="compositionally biased region" description="Low complexity" evidence="19">
    <location>
        <begin position="115"/>
        <end position="131"/>
    </location>
</feature>
<dbReference type="PROSITE" id="PS51082">
    <property type="entry name" value="WH2"/>
    <property type="match status" value="1"/>
</dbReference>
<protein>
    <recommendedName>
        <fullName evidence="16">Cell division control protein 6 homolog</fullName>
    </recommendedName>
    <alternativeName>
        <fullName evidence="18">CDC6-related protein</fullName>
    </alternativeName>
    <alternativeName>
        <fullName evidence="17">p62(cdc6)</fullName>
    </alternativeName>
</protein>
<dbReference type="SUPFAM" id="SSF46785">
    <property type="entry name" value="Winged helix' DNA-binding domain"/>
    <property type="match status" value="1"/>
</dbReference>
<accession>A0A5E4CDJ5</accession>
<comment type="subunit">
    <text evidence="15">Interacts with PCNA, ORC1, cyclin-CDK. Interacts with HUWE1. Interacts with ANKRD17. Interacts with GRWD1; origin binding of GRWD1 is dependent on CDC6. Interacts with CDT1; are mutually dependent on one another for loading MCM complexes onto chromatin. Interacts with TTC4. Interacts (via Cy motif) with CCNF; the interaction takes place during G2 and M phase. Interacts with CDH1.</text>
</comment>
<dbReference type="Pfam" id="PF02205">
    <property type="entry name" value="WH2"/>
    <property type="match status" value="1"/>
</dbReference>
<dbReference type="FunFam" id="1.10.10.10:FF:000265">
    <property type="entry name" value="Cell division control protein"/>
    <property type="match status" value="1"/>
</dbReference>
<evidence type="ECO:0000256" key="3">
    <source>
        <dbReference type="ARBA" id="ARBA00006184"/>
    </source>
</evidence>
<evidence type="ECO:0000256" key="14">
    <source>
        <dbReference type="ARBA" id="ARBA00056036"/>
    </source>
</evidence>
<feature type="compositionally biased region" description="Pro residues" evidence="19">
    <location>
        <begin position="176"/>
        <end position="193"/>
    </location>
</feature>
<dbReference type="EMBL" id="CABDUW010001236">
    <property type="protein sequence ID" value="VTJ79898.1"/>
    <property type="molecule type" value="Genomic_DNA"/>
</dbReference>
<dbReference type="Pfam" id="PF09079">
    <property type="entry name" value="WHD_Cdc6"/>
    <property type="match status" value="1"/>
</dbReference>
<dbReference type="GO" id="GO:0016887">
    <property type="term" value="F:ATP hydrolysis activity"/>
    <property type="evidence" value="ECO:0007669"/>
    <property type="project" value="InterPro"/>
</dbReference>
<keyword evidence="11" id="KW-0832">Ubl conjugation</keyword>
<keyword evidence="22" id="KW-1185">Reference proteome</keyword>
<comment type="similarity">
    <text evidence="3">Belongs to the CDC6/cdc18 family.</text>
</comment>
<keyword evidence="6" id="KW-0132">Cell division</keyword>
<dbReference type="Gene3D" id="1.10.8.60">
    <property type="match status" value="1"/>
</dbReference>
<dbReference type="InterPro" id="IPR015163">
    <property type="entry name" value="Cdc6_C"/>
</dbReference>
<dbReference type="SUPFAM" id="SSF52540">
    <property type="entry name" value="P-loop containing nucleoside triphosphate hydrolases"/>
    <property type="match status" value="1"/>
</dbReference>
<evidence type="ECO:0000256" key="6">
    <source>
        <dbReference type="ARBA" id="ARBA00022618"/>
    </source>
</evidence>
<evidence type="ECO:0000256" key="18">
    <source>
        <dbReference type="ARBA" id="ARBA00082525"/>
    </source>
</evidence>
<dbReference type="SMART" id="SM00382">
    <property type="entry name" value="AAA"/>
    <property type="match status" value="1"/>
</dbReference>
<dbReference type="CDD" id="cd22077">
    <property type="entry name" value="WH2_WAS_WASL-2_3"/>
    <property type="match status" value="1"/>
</dbReference>
<feature type="region of interest" description="Disordered" evidence="19">
    <location>
        <begin position="418"/>
        <end position="481"/>
    </location>
</feature>
<sequence>MPIPPPPPPPPGPPPPPTFNQANIDPPKLSRDEQRGRGALLQDICKGTKLKKVTNINDRSAPVLEKPRGSSGGYGSGAAALQPKGGLFQGGVPKLRPVGAKDGSENIAGKPALQVPSSRAAAPRPPVSTASGRPQDDTDSGRASLPELPRMQRPSLPDLSRPNTTSSTGMKHSSSAPPPPPPGRRANAPPTPLPMHSNKAPAYNREKPLPPTPGQRLHPGREGPPAPPPVKPPPSPVNIRTGPSGQSLAPPPPPYRQPPGVPNGPSSPTNESAPELPQRHNSLHRKTPGPIRGLAPPPPTSASPSLLSNRPPPPARDPPSRGAAPPPPPPMIRNGARDAPPPPPPYRMHGSEPLNRGKPPPPPSRTPAGPPPPPPPLRNGHRDSITTVRSFLDDFESKYSFHPVEDFPAPEEYKHFQRIYPSKTNRAARGAPPLPPILSPRKRLGDDNLCNTPHLSPCSPPKQGKKENSPPRSHTPKGRRLVFDNQLTVKSPSKREQARIHQNKILPSVQKDQEIITNSEQKCPMEKDSARLRLFKQEGTCYRQAKVVLNTAVPDRLPAREKEMDVIRNFLREHICGKKAGSLYLSGAPGTGKTACLSRILQDLKKEVKGFKTIMLNCMSLRKAQAVFPAIAQEICQEEVSRLAGKDMMKKLEKHMTTEKGPMIVLVLDEMDQLDTKGQDVLYTLFEWPWLSNSRLVLIGIANTLDLTDRILPRLEAREKCKPQLLNFPPYTRNQIAAILQDRLNQVSGDQVLDNAAIQFCARKVSAVSGDVRKALDVCRRAIEIVESDVKSQTILKPLSECKSSSESLVPKRVGLTHISQVISEVDGNRMTLGREGAQDSFPLQQKILVCSLLLLTRQLKIKEVTLGKLYEAYSNVCRKQQMAAVDQSECLSLSGLLESRGILGLKKNKETRFTKVSLKIDEKEIEHALKDRALIGNILATGLS</sequence>
<keyword evidence="8" id="KW-0547">Nucleotide-binding</keyword>
<feature type="region of interest" description="Disordered" evidence="19">
    <location>
        <begin position="1"/>
        <end position="37"/>
    </location>
</feature>
<evidence type="ECO:0000256" key="7">
    <source>
        <dbReference type="ARBA" id="ARBA00022705"/>
    </source>
</evidence>
<evidence type="ECO:0000256" key="16">
    <source>
        <dbReference type="ARBA" id="ARBA00069110"/>
    </source>
</evidence>
<gene>
    <name evidence="21" type="ORF">MONAX_5E002444</name>
</gene>
<keyword evidence="5" id="KW-0597">Phosphoprotein</keyword>
<dbReference type="GO" id="GO:0005634">
    <property type="term" value="C:nucleus"/>
    <property type="evidence" value="ECO:0007669"/>
    <property type="project" value="UniProtKB-SubCell"/>
</dbReference>
<evidence type="ECO:0000256" key="11">
    <source>
        <dbReference type="ARBA" id="ARBA00022843"/>
    </source>
</evidence>
<dbReference type="InterPro" id="IPR003124">
    <property type="entry name" value="WH2_dom"/>
</dbReference>
<dbReference type="SMART" id="SM01074">
    <property type="entry name" value="Cdc6_C"/>
    <property type="match status" value="1"/>
</dbReference>
<evidence type="ECO:0000256" key="12">
    <source>
        <dbReference type="ARBA" id="ARBA00023242"/>
    </source>
</evidence>
<dbReference type="Gene3D" id="1.10.10.10">
    <property type="entry name" value="Winged helix-like DNA-binding domain superfamily/Winged helix DNA-binding domain"/>
    <property type="match status" value="1"/>
</dbReference>
<feature type="domain" description="WH2" evidence="20">
    <location>
        <begin position="36"/>
        <end position="53"/>
    </location>
</feature>
<dbReference type="InterPro" id="IPR003593">
    <property type="entry name" value="AAA+_ATPase"/>
</dbReference>
<dbReference type="GO" id="GO:0005819">
    <property type="term" value="C:spindle"/>
    <property type="evidence" value="ECO:0007669"/>
    <property type="project" value="UniProtKB-ARBA"/>
</dbReference>
<evidence type="ECO:0000256" key="8">
    <source>
        <dbReference type="ARBA" id="ARBA00022741"/>
    </source>
</evidence>
<proteinExistence type="inferred from homology"/>
<dbReference type="InterPro" id="IPR036390">
    <property type="entry name" value="WH_DNA-bd_sf"/>
</dbReference>
<comment type="caution">
    <text evidence="21">The sequence shown here is derived from an EMBL/GenBank/DDBJ whole genome shotgun (WGS) entry which is preliminary data.</text>
</comment>
<dbReference type="Gene3D" id="3.40.50.300">
    <property type="entry name" value="P-loop containing nucleotide triphosphate hydrolases"/>
    <property type="match status" value="1"/>
</dbReference>
<evidence type="ECO:0000256" key="13">
    <source>
        <dbReference type="ARBA" id="ARBA00023306"/>
    </source>
</evidence>
<dbReference type="InterPro" id="IPR054425">
    <property type="entry name" value="Cdc6_ORC1-like_ATPase_lid"/>
</dbReference>
<dbReference type="Pfam" id="PF13401">
    <property type="entry name" value="AAA_22"/>
    <property type="match status" value="1"/>
</dbReference>
<dbReference type="InterPro" id="IPR027417">
    <property type="entry name" value="P-loop_NTPase"/>
</dbReference>
<feature type="compositionally biased region" description="Pro residues" evidence="19">
    <location>
        <begin position="1"/>
        <end position="18"/>
    </location>
</feature>
<dbReference type="GO" id="GO:0003779">
    <property type="term" value="F:actin binding"/>
    <property type="evidence" value="ECO:0007669"/>
    <property type="project" value="InterPro"/>
</dbReference>
<comment type="subcellular location">
    <subcellularLocation>
        <location evidence="2">Cytoplasm</location>
    </subcellularLocation>
    <subcellularLocation>
        <location evidence="1">Nucleus</location>
    </subcellularLocation>
</comment>
<evidence type="ECO:0000256" key="5">
    <source>
        <dbReference type="ARBA" id="ARBA00022553"/>
    </source>
</evidence>
<keyword evidence="4" id="KW-0963">Cytoplasm</keyword>
<dbReference type="FunFam" id="3.40.50.300:FF:000547">
    <property type="entry name" value="Cell division control protein"/>
    <property type="match status" value="1"/>
</dbReference>
<comment type="function">
    <text evidence="14">Involved in the initiation of DNA replication. Also participates in checkpoint controls that ensure DNA replication is completed before mitosis is initiated.</text>
</comment>
<dbReference type="GO" id="GO:0006270">
    <property type="term" value="P:DNA replication initiation"/>
    <property type="evidence" value="ECO:0007669"/>
    <property type="project" value="TreeGrafter"/>
</dbReference>
<dbReference type="InterPro" id="IPR050311">
    <property type="entry name" value="ORC1/CDC6"/>
</dbReference>
<feature type="region of interest" description="Disordered" evidence="19">
    <location>
        <begin position="55"/>
        <end position="390"/>
    </location>
</feature>
<dbReference type="GO" id="GO:0033314">
    <property type="term" value="P:mitotic DNA replication checkpoint signaling"/>
    <property type="evidence" value="ECO:0007669"/>
    <property type="project" value="TreeGrafter"/>
</dbReference>
<keyword evidence="10" id="KW-0067">ATP-binding</keyword>
<dbReference type="GO" id="GO:0005524">
    <property type="term" value="F:ATP binding"/>
    <property type="evidence" value="ECO:0007669"/>
    <property type="project" value="UniProtKB-KW"/>
</dbReference>
<organism evidence="21 22">
    <name type="scientific">Marmota monax</name>
    <name type="common">Woodchuck</name>
    <dbReference type="NCBI Taxonomy" id="9995"/>
    <lineage>
        <taxon>Eukaryota</taxon>
        <taxon>Metazoa</taxon>
        <taxon>Chordata</taxon>
        <taxon>Craniata</taxon>
        <taxon>Vertebrata</taxon>
        <taxon>Euteleostomi</taxon>
        <taxon>Mammalia</taxon>
        <taxon>Eutheria</taxon>
        <taxon>Euarchontoglires</taxon>
        <taxon>Glires</taxon>
        <taxon>Rodentia</taxon>
        <taxon>Sciuromorpha</taxon>
        <taxon>Sciuridae</taxon>
        <taxon>Xerinae</taxon>
        <taxon>Marmotini</taxon>
        <taxon>Marmota</taxon>
    </lineage>
</organism>
<evidence type="ECO:0000256" key="17">
    <source>
        <dbReference type="ARBA" id="ARBA00079122"/>
    </source>
</evidence>
<evidence type="ECO:0000256" key="10">
    <source>
        <dbReference type="ARBA" id="ARBA00022840"/>
    </source>
</evidence>
<keyword evidence="12" id="KW-0539">Nucleus</keyword>
<dbReference type="InterPro" id="IPR036388">
    <property type="entry name" value="WH-like_DNA-bd_sf"/>
</dbReference>
<dbReference type="InterPro" id="IPR049945">
    <property type="entry name" value="AAA_22"/>
</dbReference>
<feature type="compositionally biased region" description="Pro residues" evidence="19">
    <location>
        <begin position="358"/>
        <end position="377"/>
    </location>
</feature>
<evidence type="ECO:0000256" key="15">
    <source>
        <dbReference type="ARBA" id="ARBA00062730"/>
    </source>
</evidence>
<name>A0A5E4CDJ5_MARMO</name>
<evidence type="ECO:0000313" key="22">
    <source>
        <dbReference type="Proteomes" id="UP000335636"/>
    </source>
</evidence>
<dbReference type="GO" id="GO:0003688">
    <property type="term" value="F:DNA replication origin binding"/>
    <property type="evidence" value="ECO:0007669"/>
    <property type="project" value="TreeGrafter"/>
</dbReference>
<dbReference type="PANTHER" id="PTHR10763">
    <property type="entry name" value="CELL DIVISION CONTROL PROTEIN 6-RELATED"/>
    <property type="match status" value="1"/>
</dbReference>
<dbReference type="AlphaFoldDB" id="A0A5E4CDJ5"/>